<organism evidence="2 3">
    <name type="scientific">Trichinella papuae</name>
    <dbReference type="NCBI Taxonomy" id="268474"/>
    <lineage>
        <taxon>Eukaryota</taxon>
        <taxon>Metazoa</taxon>
        <taxon>Ecdysozoa</taxon>
        <taxon>Nematoda</taxon>
        <taxon>Enoplea</taxon>
        <taxon>Dorylaimia</taxon>
        <taxon>Trichinellida</taxon>
        <taxon>Trichinellidae</taxon>
        <taxon>Trichinella</taxon>
    </lineage>
</organism>
<sequence>MYENCTSNEPKAEELGLKSKYVMALLFLQLVLVPAVFRTLNVGMADQMEAFFVYCKLEWQSAAIMSLCDVINEWLYGKLAPLHLQTCTKALAGPVSPCLSPLRTERS</sequence>
<proteinExistence type="predicted"/>
<accession>A0A0V1M9W6</accession>
<reference evidence="2 3" key="1">
    <citation type="submission" date="2015-01" db="EMBL/GenBank/DDBJ databases">
        <title>Evolution of Trichinella species and genotypes.</title>
        <authorList>
            <person name="Korhonen P.K."/>
            <person name="Edoardo P."/>
            <person name="Giuseppe L.R."/>
            <person name="Gasser R.B."/>
        </authorList>
    </citation>
    <scope>NUCLEOTIDE SEQUENCE [LARGE SCALE GENOMIC DNA]</scope>
    <source>
        <strain evidence="2">ISS1980</strain>
    </source>
</reference>
<dbReference type="EMBL" id="JYDO01000159">
    <property type="protein sequence ID" value="KRZ68644.1"/>
    <property type="molecule type" value="Genomic_DNA"/>
</dbReference>
<name>A0A0V1M9W6_9BILA</name>
<keyword evidence="1" id="KW-0812">Transmembrane</keyword>
<evidence type="ECO:0000256" key="1">
    <source>
        <dbReference type="SAM" id="Phobius"/>
    </source>
</evidence>
<dbReference type="Proteomes" id="UP000054843">
    <property type="component" value="Unassembled WGS sequence"/>
</dbReference>
<dbReference type="AlphaFoldDB" id="A0A0V1M9W6"/>
<comment type="caution">
    <text evidence="2">The sequence shown here is derived from an EMBL/GenBank/DDBJ whole genome shotgun (WGS) entry which is preliminary data.</text>
</comment>
<evidence type="ECO:0000313" key="3">
    <source>
        <dbReference type="Proteomes" id="UP000054843"/>
    </source>
</evidence>
<keyword evidence="1" id="KW-0472">Membrane</keyword>
<keyword evidence="1" id="KW-1133">Transmembrane helix</keyword>
<gene>
    <name evidence="2" type="ORF">T10_6129</name>
</gene>
<evidence type="ECO:0000313" key="2">
    <source>
        <dbReference type="EMBL" id="KRZ68644.1"/>
    </source>
</evidence>
<keyword evidence="3" id="KW-1185">Reference proteome</keyword>
<feature type="transmembrane region" description="Helical" evidence="1">
    <location>
        <begin position="21"/>
        <end position="40"/>
    </location>
</feature>
<protein>
    <submittedName>
        <fullName evidence="2">Uncharacterized protein</fullName>
    </submittedName>
</protein>